<dbReference type="GO" id="GO:0006352">
    <property type="term" value="P:DNA-templated transcription initiation"/>
    <property type="evidence" value="ECO:0007669"/>
    <property type="project" value="InterPro"/>
</dbReference>
<dbReference type="PANTHER" id="PTHR43133:SF52">
    <property type="entry name" value="ECF RNA POLYMERASE SIGMA FACTOR SIGL"/>
    <property type="match status" value="1"/>
</dbReference>
<dbReference type="AlphaFoldDB" id="A0A7W5GAI7"/>
<protein>
    <submittedName>
        <fullName evidence="8">RNA polymerase sigma-70 factor (ECF subfamily)</fullName>
    </submittedName>
</protein>
<dbReference type="Pfam" id="PF04542">
    <property type="entry name" value="Sigma70_r2"/>
    <property type="match status" value="1"/>
</dbReference>
<evidence type="ECO:0000259" key="7">
    <source>
        <dbReference type="Pfam" id="PF08281"/>
    </source>
</evidence>
<dbReference type="CDD" id="cd06171">
    <property type="entry name" value="Sigma70_r4"/>
    <property type="match status" value="1"/>
</dbReference>
<dbReference type="SUPFAM" id="SSF88659">
    <property type="entry name" value="Sigma3 and sigma4 domains of RNA polymerase sigma factors"/>
    <property type="match status" value="1"/>
</dbReference>
<evidence type="ECO:0000313" key="9">
    <source>
        <dbReference type="Proteomes" id="UP000518605"/>
    </source>
</evidence>
<dbReference type="InterPro" id="IPR013324">
    <property type="entry name" value="RNA_pol_sigma_r3/r4-like"/>
</dbReference>
<dbReference type="InterPro" id="IPR007627">
    <property type="entry name" value="RNA_pol_sigma70_r2"/>
</dbReference>
<dbReference type="GO" id="GO:0003677">
    <property type="term" value="F:DNA binding"/>
    <property type="evidence" value="ECO:0007669"/>
    <property type="project" value="UniProtKB-KW"/>
</dbReference>
<dbReference type="NCBIfam" id="TIGR02950">
    <property type="entry name" value="SigM_subfam"/>
    <property type="match status" value="1"/>
</dbReference>
<dbReference type="InterPro" id="IPR014284">
    <property type="entry name" value="RNA_pol_sigma-70_dom"/>
</dbReference>
<dbReference type="InterPro" id="IPR039425">
    <property type="entry name" value="RNA_pol_sigma-70-like"/>
</dbReference>
<comment type="caution">
    <text evidence="8">The sequence shown here is derived from an EMBL/GenBank/DDBJ whole genome shotgun (WGS) entry which is preliminary data.</text>
</comment>
<evidence type="ECO:0000256" key="1">
    <source>
        <dbReference type="ARBA" id="ARBA00010641"/>
    </source>
</evidence>
<proteinExistence type="inferred from homology"/>
<accession>A0A7W5GAI7</accession>
<feature type="domain" description="RNA polymerase sigma factor 70 region 4 type 2" evidence="7">
    <location>
        <begin position="110"/>
        <end position="157"/>
    </location>
</feature>
<reference evidence="8 9" key="1">
    <citation type="submission" date="2020-08" db="EMBL/GenBank/DDBJ databases">
        <title>Genomic Encyclopedia of Type Strains, Phase III (KMG-III): the genomes of soil and plant-associated and newly described type strains.</title>
        <authorList>
            <person name="Whitman W."/>
        </authorList>
    </citation>
    <scope>NUCLEOTIDE SEQUENCE [LARGE SCALE GENOMIC DNA]</scope>
    <source>
        <strain evidence="8 9">CECT 8234</strain>
    </source>
</reference>
<gene>
    <name evidence="8" type="ORF">FHS16_002068</name>
</gene>
<dbReference type="SUPFAM" id="SSF88946">
    <property type="entry name" value="Sigma2 domain of RNA polymerase sigma factors"/>
    <property type="match status" value="1"/>
</dbReference>
<dbReference type="NCBIfam" id="TIGR02937">
    <property type="entry name" value="sigma70-ECF"/>
    <property type="match status" value="1"/>
</dbReference>
<dbReference type="Gene3D" id="1.10.10.10">
    <property type="entry name" value="Winged helix-like DNA-binding domain superfamily/Winged helix DNA-binding domain"/>
    <property type="match status" value="1"/>
</dbReference>
<dbReference type="InterPro" id="IPR014296">
    <property type="entry name" value="RNA_pol_sigma-M_bacilli"/>
</dbReference>
<keyword evidence="3" id="KW-0731">Sigma factor</keyword>
<dbReference type="InterPro" id="IPR013325">
    <property type="entry name" value="RNA_pol_sigma_r2"/>
</dbReference>
<dbReference type="Pfam" id="PF08281">
    <property type="entry name" value="Sigma70_r4_2"/>
    <property type="match status" value="1"/>
</dbReference>
<sequence length="167" mass="20124">MAAPNSIDELYMLYMKDVYRYLLFLCQDRHTAEDIVQETFYRAYLYLDSYKGERVKPWLFRTAHHALIDYKRKEKRTSPQEAAYFENLQSRVTPEMLFLHKERLSELGILIDRLREKQKQALLLHDWHELSYAESADIMGVGLSHYKVLLFRARQTLRQLQREAYDV</sequence>
<evidence type="ECO:0000256" key="3">
    <source>
        <dbReference type="ARBA" id="ARBA00023082"/>
    </source>
</evidence>
<evidence type="ECO:0000256" key="5">
    <source>
        <dbReference type="ARBA" id="ARBA00023163"/>
    </source>
</evidence>
<keyword evidence="9" id="KW-1185">Reference proteome</keyword>
<keyword evidence="5" id="KW-0804">Transcription</keyword>
<dbReference type="InterPro" id="IPR036388">
    <property type="entry name" value="WH-like_DNA-bd_sf"/>
</dbReference>
<keyword evidence="2" id="KW-0805">Transcription regulation</keyword>
<feature type="domain" description="RNA polymerase sigma-70 region 2" evidence="6">
    <location>
        <begin position="10"/>
        <end position="77"/>
    </location>
</feature>
<dbReference type="GO" id="GO:0016987">
    <property type="term" value="F:sigma factor activity"/>
    <property type="evidence" value="ECO:0007669"/>
    <property type="project" value="UniProtKB-KW"/>
</dbReference>
<evidence type="ECO:0000256" key="2">
    <source>
        <dbReference type="ARBA" id="ARBA00023015"/>
    </source>
</evidence>
<dbReference type="InterPro" id="IPR013249">
    <property type="entry name" value="RNA_pol_sigma70_r4_t2"/>
</dbReference>
<dbReference type="RefSeq" id="WP_183561591.1">
    <property type="nucleotide sequence ID" value="NZ_CBCSLB010000003.1"/>
</dbReference>
<organism evidence="8 9">
    <name type="scientific">Paenibacillus endophyticus</name>
    <dbReference type="NCBI Taxonomy" id="1294268"/>
    <lineage>
        <taxon>Bacteria</taxon>
        <taxon>Bacillati</taxon>
        <taxon>Bacillota</taxon>
        <taxon>Bacilli</taxon>
        <taxon>Bacillales</taxon>
        <taxon>Paenibacillaceae</taxon>
        <taxon>Paenibacillus</taxon>
    </lineage>
</organism>
<dbReference type="PANTHER" id="PTHR43133">
    <property type="entry name" value="RNA POLYMERASE ECF-TYPE SIGMA FACTO"/>
    <property type="match status" value="1"/>
</dbReference>
<dbReference type="Proteomes" id="UP000518605">
    <property type="component" value="Unassembled WGS sequence"/>
</dbReference>
<name>A0A7W5GAI7_9BACL</name>
<dbReference type="EMBL" id="JACHXW010000005">
    <property type="protein sequence ID" value="MBB3152022.1"/>
    <property type="molecule type" value="Genomic_DNA"/>
</dbReference>
<evidence type="ECO:0000259" key="6">
    <source>
        <dbReference type="Pfam" id="PF04542"/>
    </source>
</evidence>
<dbReference type="Gene3D" id="1.10.1740.10">
    <property type="match status" value="1"/>
</dbReference>
<evidence type="ECO:0000256" key="4">
    <source>
        <dbReference type="ARBA" id="ARBA00023125"/>
    </source>
</evidence>
<comment type="similarity">
    <text evidence="1">Belongs to the sigma-70 factor family. ECF subfamily.</text>
</comment>
<keyword evidence="4" id="KW-0238">DNA-binding</keyword>
<evidence type="ECO:0000313" key="8">
    <source>
        <dbReference type="EMBL" id="MBB3152022.1"/>
    </source>
</evidence>